<evidence type="ECO:0000313" key="1">
    <source>
        <dbReference type="EMBL" id="CAD5923564.1"/>
    </source>
</evidence>
<dbReference type="AlphaFoldDB" id="A0AAD1V1W7"/>
<evidence type="ECO:0000313" key="2">
    <source>
        <dbReference type="Proteomes" id="UP001153761"/>
    </source>
</evidence>
<gene>
    <name evidence="1" type="ORF">PANO66_00853</name>
</gene>
<name>A0AAD1V1W7_PLAAG</name>
<dbReference type="EMBL" id="LR882963">
    <property type="protein sequence ID" value="CAD5923564.1"/>
    <property type="molecule type" value="Genomic_DNA"/>
</dbReference>
<accession>A0AAD1V1W7</accession>
<reference evidence="1" key="1">
    <citation type="submission" date="2020-09" db="EMBL/GenBank/DDBJ databases">
        <authorList>
            <person name="Blom J."/>
        </authorList>
    </citation>
    <scope>NUCLEOTIDE SEQUENCE</scope>
    <source>
        <strain evidence="1">No.66</strain>
    </source>
</reference>
<sequence>MVTQSFSNNAPIPCFSNQSPGTLNDELRAADELGIRPIKVGEAGFDDIINEGTVKWAVTTKLELFVIPKFLDVNNEIYHTVITLGEPVLAAGEAEIVGSNGLYILLTISNHSGHFRPTSESLELGITAFRQQGVDTSNADIEYVE</sequence>
<dbReference type="Proteomes" id="UP001153761">
    <property type="component" value="Chromosome"/>
</dbReference>
<dbReference type="RefSeq" id="WP_254032132.1">
    <property type="nucleotide sequence ID" value="NZ_JBAVBW010000126.1"/>
</dbReference>
<proteinExistence type="predicted"/>
<organism evidence="1 2">
    <name type="scientific">Planktothrix agardhii</name>
    <name type="common">Oscillatoria agardhii</name>
    <dbReference type="NCBI Taxonomy" id="1160"/>
    <lineage>
        <taxon>Bacteria</taxon>
        <taxon>Bacillati</taxon>
        <taxon>Cyanobacteriota</taxon>
        <taxon>Cyanophyceae</taxon>
        <taxon>Oscillatoriophycideae</taxon>
        <taxon>Oscillatoriales</taxon>
        <taxon>Microcoleaceae</taxon>
        <taxon>Planktothrix</taxon>
    </lineage>
</organism>
<protein>
    <submittedName>
        <fullName evidence="1">Uncharacterized protein</fullName>
    </submittedName>
</protein>